<protein>
    <recommendedName>
        <fullName evidence="3">Copper chaperone</fullName>
    </recommendedName>
</protein>
<dbReference type="Proteomes" id="UP000298471">
    <property type="component" value="Unassembled WGS sequence"/>
</dbReference>
<organism evidence="1 2">
    <name type="scientific">Hymenobacter metallicola</name>
    <dbReference type="NCBI Taxonomy" id="2563114"/>
    <lineage>
        <taxon>Bacteria</taxon>
        <taxon>Pseudomonadati</taxon>
        <taxon>Bacteroidota</taxon>
        <taxon>Cytophagia</taxon>
        <taxon>Cytophagales</taxon>
        <taxon>Hymenobacteraceae</taxon>
        <taxon>Hymenobacter</taxon>
    </lineage>
</organism>
<comment type="caution">
    <text evidence="1">The sequence shown here is derived from an EMBL/GenBank/DDBJ whole genome shotgun (WGS) entry which is preliminary data.</text>
</comment>
<evidence type="ECO:0008006" key="3">
    <source>
        <dbReference type="Google" id="ProtNLM"/>
    </source>
</evidence>
<keyword evidence="2" id="KW-1185">Reference proteome</keyword>
<proteinExistence type="predicted"/>
<evidence type="ECO:0000313" key="2">
    <source>
        <dbReference type="Proteomes" id="UP000298471"/>
    </source>
</evidence>
<name>A0A4Z0QDJ0_9BACT</name>
<sequence length="87" mass="9557">MRTPDPNPASNNTQVVRYRIQLPAMVEPASLAEVRALLQDQQLIVDQLVPGEARVTSATGSVPDWEMIKRTLLAAGYPAEHTTTEDD</sequence>
<dbReference type="EMBL" id="SRMB01000001">
    <property type="protein sequence ID" value="TGE28117.1"/>
    <property type="molecule type" value="Genomic_DNA"/>
</dbReference>
<dbReference type="AlphaFoldDB" id="A0A4Z0QDJ0"/>
<evidence type="ECO:0000313" key="1">
    <source>
        <dbReference type="EMBL" id="TGE28117.1"/>
    </source>
</evidence>
<gene>
    <name evidence="1" type="ORF">E5K02_01235</name>
</gene>
<reference evidence="1 2" key="1">
    <citation type="submission" date="2019-04" db="EMBL/GenBank/DDBJ databases">
        <authorList>
            <person name="Feng G."/>
            <person name="Zhang J."/>
            <person name="Zhu H."/>
        </authorList>
    </citation>
    <scope>NUCLEOTIDE SEQUENCE [LARGE SCALE GENOMIC DNA]</scope>
    <source>
        <strain evidence="1 2">9PBR-1</strain>
    </source>
</reference>
<accession>A0A4Z0QDJ0</accession>